<evidence type="ECO:0000256" key="1">
    <source>
        <dbReference type="ARBA" id="ARBA00001947"/>
    </source>
</evidence>
<comment type="similarity">
    <text evidence="6">Belongs to the alpha-carbonic anhydrase family.</text>
</comment>
<evidence type="ECO:0000256" key="3">
    <source>
        <dbReference type="ARBA" id="ARBA00022723"/>
    </source>
</evidence>
<accession>A0A4S8I757</accession>
<dbReference type="AlphaFoldDB" id="A0A4S8I757"/>
<dbReference type="InterPro" id="IPR041891">
    <property type="entry name" value="Alpha_CA_prokaryot-like"/>
</dbReference>
<comment type="function">
    <text evidence="6">Reversible hydration of carbon dioxide.</text>
</comment>
<feature type="domain" description="Alpha-carbonic anhydrase" evidence="7">
    <location>
        <begin position="33"/>
        <end position="278"/>
    </location>
</feature>
<evidence type="ECO:0000256" key="2">
    <source>
        <dbReference type="ARBA" id="ARBA00012925"/>
    </source>
</evidence>
<dbReference type="InterPro" id="IPR018338">
    <property type="entry name" value="Carbonic_anhydrase_a-class_CS"/>
</dbReference>
<dbReference type="GO" id="GO:0006730">
    <property type="term" value="P:one-carbon metabolic process"/>
    <property type="evidence" value="ECO:0007669"/>
    <property type="project" value="TreeGrafter"/>
</dbReference>
<dbReference type="Proteomes" id="UP000317650">
    <property type="component" value="Chromosome 2"/>
</dbReference>
<dbReference type="Pfam" id="PF00194">
    <property type="entry name" value="Carb_anhydrase"/>
    <property type="match status" value="1"/>
</dbReference>
<evidence type="ECO:0000256" key="5">
    <source>
        <dbReference type="ARBA" id="ARBA00023239"/>
    </source>
</evidence>
<dbReference type="InterPro" id="IPR036398">
    <property type="entry name" value="CA_dom_sf"/>
</dbReference>
<keyword evidence="3 6" id="KW-0479">Metal-binding</keyword>
<dbReference type="SMART" id="SM01057">
    <property type="entry name" value="Carb_anhydrase"/>
    <property type="match status" value="1"/>
</dbReference>
<dbReference type="GO" id="GO:0008270">
    <property type="term" value="F:zinc ion binding"/>
    <property type="evidence" value="ECO:0007669"/>
    <property type="project" value="UniProtKB-UniRule"/>
</dbReference>
<keyword evidence="5 6" id="KW-0456">Lyase</keyword>
<gene>
    <name evidence="8" type="ORF">C4D60_Mb02t00120</name>
</gene>
<keyword evidence="6" id="KW-0732">Signal</keyword>
<dbReference type="GO" id="GO:0004089">
    <property type="term" value="F:carbonate dehydratase activity"/>
    <property type="evidence" value="ECO:0007669"/>
    <property type="project" value="UniProtKB-UniRule"/>
</dbReference>
<comment type="caution">
    <text evidence="8">The sequence shown here is derived from an EMBL/GenBank/DDBJ whole genome shotgun (WGS) entry which is preliminary data.</text>
</comment>
<evidence type="ECO:0000313" key="9">
    <source>
        <dbReference type="Proteomes" id="UP000317650"/>
    </source>
</evidence>
<name>A0A4S8I757_MUSBA</name>
<evidence type="ECO:0000313" key="8">
    <source>
        <dbReference type="EMBL" id="THU43758.1"/>
    </source>
</evidence>
<dbReference type="PROSITE" id="PS51144">
    <property type="entry name" value="ALPHA_CA_2"/>
    <property type="match status" value="1"/>
</dbReference>
<evidence type="ECO:0000256" key="6">
    <source>
        <dbReference type="RuleBase" id="RU367011"/>
    </source>
</evidence>
<dbReference type="PANTHER" id="PTHR18952">
    <property type="entry name" value="CARBONIC ANHYDRASE"/>
    <property type="match status" value="1"/>
</dbReference>
<dbReference type="SUPFAM" id="SSF51069">
    <property type="entry name" value="Carbonic anhydrase"/>
    <property type="match status" value="1"/>
</dbReference>
<feature type="chain" id="PRO_5025080523" description="Carbonic anhydrase" evidence="6">
    <location>
        <begin position="27"/>
        <end position="285"/>
    </location>
</feature>
<feature type="signal peptide" evidence="6">
    <location>
        <begin position="1"/>
        <end position="26"/>
    </location>
</feature>
<dbReference type="STRING" id="52838.A0A4S8I757"/>
<dbReference type="EMBL" id="PYDT01000011">
    <property type="protein sequence ID" value="THU43758.1"/>
    <property type="molecule type" value="Genomic_DNA"/>
</dbReference>
<dbReference type="PROSITE" id="PS00162">
    <property type="entry name" value="ALPHA_CA_1"/>
    <property type="match status" value="1"/>
</dbReference>
<evidence type="ECO:0000256" key="4">
    <source>
        <dbReference type="ARBA" id="ARBA00022833"/>
    </source>
</evidence>
<keyword evidence="4 6" id="KW-0862">Zinc</keyword>
<comment type="catalytic activity">
    <reaction evidence="6">
        <text>hydrogencarbonate + H(+) = CO2 + H2O</text>
        <dbReference type="Rhea" id="RHEA:10748"/>
        <dbReference type="ChEBI" id="CHEBI:15377"/>
        <dbReference type="ChEBI" id="CHEBI:15378"/>
        <dbReference type="ChEBI" id="CHEBI:16526"/>
        <dbReference type="ChEBI" id="CHEBI:17544"/>
        <dbReference type="EC" id="4.2.1.1"/>
    </reaction>
</comment>
<dbReference type="EC" id="4.2.1.1" evidence="2 6"/>
<reference evidence="8 9" key="1">
    <citation type="journal article" date="2019" name="Nat. Plants">
        <title>Genome sequencing of Musa balbisiana reveals subgenome evolution and function divergence in polyploid bananas.</title>
        <authorList>
            <person name="Yao X."/>
        </authorList>
    </citation>
    <scope>NUCLEOTIDE SEQUENCE [LARGE SCALE GENOMIC DNA]</scope>
    <source>
        <strain evidence="9">cv. DH-PKW</strain>
        <tissue evidence="8">Leaves</tissue>
    </source>
</reference>
<sequence length="285" mass="33080">MGHPKPVFFFFGVLVAALLQSFPVASQEVEDEKEFSYQRGSQIGPEHWGEIHHEWAACGKGRTQSPIDLSDEKVQVFPCLGRLRRSYRPADAILKNRGHDIMLKWEDEAGGIWINGTEYGLKQMHWHSPSEHTINGRRYPMEMHMVHESADNKIAVVGILYKIGHHDPFLAEFSLILEIWYAQLERYIERITDKHEAEEVVGMVDPRHVRKGSRKYYRYTGSLTTPPCTEGVAWTIIKKVRTVSREQLALLREAVHDGSEMNARPTQKMNKRIVGLYRPRPYRYR</sequence>
<dbReference type="Gene3D" id="3.10.200.10">
    <property type="entry name" value="Alpha carbonic anhydrase"/>
    <property type="match status" value="1"/>
</dbReference>
<dbReference type="InterPro" id="IPR023561">
    <property type="entry name" value="Carbonic_anhydrase_a-class"/>
</dbReference>
<evidence type="ECO:0000259" key="7">
    <source>
        <dbReference type="PROSITE" id="PS51144"/>
    </source>
</evidence>
<dbReference type="InterPro" id="IPR001148">
    <property type="entry name" value="CA_dom"/>
</dbReference>
<keyword evidence="9" id="KW-1185">Reference proteome</keyword>
<organism evidence="8 9">
    <name type="scientific">Musa balbisiana</name>
    <name type="common">Banana</name>
    <dbReference type="NCBI Taxonomy" id="52838"/>
    <lineage>
        <taxon>Eukaryota</taxon>
        <taxon>Viridiplantae</taxon>
        <taxon>Streptophyta</taxon>
        <taxon>Embryophyta</taxon>
        <taxon>Tracheophyta</taxon>
        <taxon>Spermatophyta</taxon>
        <taxon>Magnoliopsida</taxon>
        <taxon>Liliopsida</taxon>
        <taxon>Zingiberales</taxon>
        <taxon>Musaceae</taxon>
        <taxon>Musa</taxon>
    </lineage>
</organism>
<dbReference type="PANTHER" id="PTHR18952:SF253">
    <property type="entry name" value="OS08G0470200 PROTEIN"/>
    <property type="match status" value="1"/>
</dbReference>
<protein>
    <recommendedName>
        <fullName evidence="2 6">Carbonic anhydrase</fullName>
        <ecNumber evidence="2 6">4.2.1.1</ecNumber>
    </recommendedName>
</protein>
<proteinExistence type="inferred from homology"/>
<dbReference type="CDD" id="cd03124">
    <property type="entry name" value="alpha_CA_prokaryotic_like"/>
    <property type="match status" value="1"/>
</dbReference>
<comment type="cofactor">
    <cofactor evidence="1 6">
        <name>Zn(2+)</name>
        <dbReference type="ChEBI" id="CHEBI:29105"/>
    </cofactor>
</comment>